<dbReference type="GO" id="GO:0019323">
    <property type="term" value="P:pentose catabolic process"/>
    <property type="evidence" value="ECO:0007669"/>
    <property type="project" value="TreeGrafter"/>
</dbReference>
<dbReference type="InterPro" id="IPR001303">
    <property type="entry name" value="Aldolase_II/adducin_N"/>
</dbReference>
<keyword evidence="5" id="KW-1185">Reference proteome</keyword>
<dbReference type="SUPFAM" id="SSF53639">
    <property type="entry name" value="AraD/HMP-PK domain-like"/>
    <property type="match status" value="1"/>
</dbReference>
<dbReference type="Gene3D" id="3.40.225.10">
    <property type="entry name" value="Class II aldolase/adducin N-terminal domain"/>
    <property type="match status" value="1"/>
</dbReference>
<dbReference type="EMBL" id="BMNA01000002">
    <property type="protein sequence ID" value="GGL94611.1"/>
    <property type="molecule type" value="Genomic_DNA"/>
</dbReference>
<dbReference type="RefSeq" id="WP_188940656.1">
    <property type="nucleotide sequence ID" value="NZ_BMNA01000002.1"/>
</dbReference>
<name>A0A917WE86_9ACTN</name>
<feature type="domain" description="Class II aldolase/adducin N-terminal" evidence="3">
    <location>
        <begin position="5"/>
        <end position="183"/>
    </location>
</feature>
<evidence type="ECO:0000313" key="5">
    <source>
        <dbReference type="Proteomes" id="UP000655208"/>
    </source>
</evidence>
<evidence type="ECO:0000313" key="4">
    <source>
        <dbReference type="EMBL" id="GGL94611.1"/>
    </source>
</evidence>
<dbReference type="Pfam" id="PF00596">
    <property type="entry name" value="Aldolase_II"/>
    <property type="match status" value="1"/>
</dbReference>
<dbReference type="GO" id="GO:0005829">
    <property type="term" value="C:cytosol"/>
    <property type="evidence" value="ECO:0007669"/>
    <property type="project" value="TreeGrafter"/>
</dbReference>
<dbReference type="PANTHER" id="PTHR22789">
    <property type="entry name" value="FUCULOSE PHOSPHATE ALDOLASE"/>
    <property type="match status" value="1"/>
</dbReference>
<comment type="caution">
    <text evidence="4">The sequence shown here is derived from an EMBL/GenBank/DDBJ whole genome shotgun (WGS) entry which is preliminary data.</text>
</comment>
<dbReference type="InterPro" id="IPR036409">
    <property type="entry name" value="Aldolase_II/adducin_N_sf"/>
</dbReference>
<reference evidence="4" key="2">
    <citation type="submission" date="2020-09" db="EMBL/GenBank/DDBJ databases">
        <authorList>
            <person name="Sun Q."/>
            <person name="Zhou Y."/>
        </authorList>
    </citation>
    <scope>NUCLEOTIDE SEQUENCE</scope>
    <source>
        <strain evidence="4">CGMCC 4.7308</strain>
    </source>
</reference>
<dbReference type="AlphaFoldDB" id="A0A917WE86"/>
<dbReference type="Proteomes" id="UP000655208">
    <property type="component" value="Unassembled WGS sequence"/>
</dbReference>
<gene>
    <name evidence="4" type="ORF">GCM10011594_13020</name>
</gene>
<dbReference type="PANTHER" id="PTHR22789:SF0">
    <property type="entry name" value="3-OXO-TETRONATE 4-PHOSPHATE DECARBOXYLASE-RELATED"/>
    <property type="match status" value="1"/>
</dbReference>
<reference evidence="4" key="1">
    <citation type="journal article" date="2014" name="Int. J. Syst. Evol. Microbiol.">
        <title>Complete genome sequence of Corynebacterium casei LMG S-19264T (=DSM 44701T), isolated from a smear-ripened cheese.</title>
        <authorList>
            <consortium name="US DOE Joint Genome Institute (JGI-PGF)"/>
            <person name="Walter F."/>
            <person name="Albersmeier A."/>
            <person name="Kalinowski J."/>
            <person name="Ruckert C."/>
        </authorList>
    </citation>
    <scope>NUCLEOTIDE SEQUENCE</scope>
    <source>
        <strain evidence="4">CGMCC 4.7308</strain>
    </source>
</reference>
<dbReference type="InterPro" id="IPR050197">
    <property type="entry name" value="Aldolase_class_II_sugar_metab"/>
</dbReference>
<dbReference type="SMART" id="SM01007">
    <property type="entry name" value="Aldolase_II"/>
    <property type="match status" value="1"/>
</dbReference>
<dbReference type="GO" id="GO:0016832">
    <property type="term" value="F:aldehyde-lyase activity"/>
    <property type="evidence" value="ECO:0007669"/>
    <property type="project" value="TreeGrafter"/>
</dbReference>
<evidence type="ECO:0000256" key="2">
    <source>
        <dbReference type="ARBA" id="ARBA00023239"/>
    </source>
</evidence>
<sequence>MTGGEALVAVARELAAWGLSPGTSGNVSVRAGDTMLMTPTGASLASARADGLVTVRLDDGSATGGTPSKEVPLHRGFYSRDPSFGAVVHLHSPYAMAASCLAPWSEHSAVPPISPYFLMRVGQTPLLPYFRPGDPALGSALAAVPFDCRAALLQNHGQIVAAPTVEEARDMAVELEEACRLVVLVGDRNPALVEPDEALELAGRFGVPWSDARLRK</sequence>
<keyword evidence="2" id="KW-0456">Lyase</keyword>
<organism evidence="4 5">
    <name type="scientific">Nakamurella endophytica</name>
    <dbReference type="NCBI Taxonomy" id="1748367"/>
    <lineage>
        <taxon>Bacteria</taxon>
        <taxon>Bacillati</taxon>
        <taxon>Actinomycetota</taxon>
        <taxon>Actinomycetes</taxon>
        <taxon>Nakamurellales</taxon>
        <taxon>Nakamurellaceae</taxon>
        <taxon>Nakamurella</taxon>
    </lineage>
</organism>
<proteinExistence type="predicted"/>
<evidence type="ECO:0000256" key="1">
    <source>
        <dbReference type="ARBA" id="ARBA00022723"/>
    </source>
</evidence>
<evidence type="ECO:0000259" key="3">
    <source>
        <dbReference type="SMART" id="SM01007"/>
    </source>
</evidence>
<protein>
    <submittedName>
        <fullName evidence="4">Class II aldolase</fullName>
    </submittedName>
</protein>
<accession>A0A917WE86</accession>
<keyword evidence="1" id="KW-0479">Metal-binding</keyword>
<dbReference type="GO" id="GO:0046872">
    <property type="term" value="F:metal ion binding"/>
    <property type="evidence" value="ECO:0007669"/>
    <property type="project" value="UniProtKB-KW"/>
</dbReference>